<protein>
    <recommendedName>
        <fullName evidence="5">RNA polymerase sigma-70 region 2 domain-containing protein</fullName>
    </recommendedName>
</protein>
<dbReference type="InterPro" id="IPR013325">
    <property type="entry name" value="RNA_pol_sigma_r2"/>
</dbReference>
<dbReference type="GO" id="GO:0016987">
    <property type="term" value="F:sigma factor activity"/>
    <property type="evidence" value="ECO:0007669"/>
    <property type="project" value="UniProtKB-KW"/>
</dbReference>
<dbReference type="SUPFAM" id="SSF88946">
    <property type="entry name" value="Sigma2 domain of RNA polymerase sigma factors"/>
    <property type="match status" value="1"/>
</dbReference>
<evidence type="ECO:0000313" key="7">
    <source>
        <dbReference type="Proteomes" id="UP001163687"/>
    </source>
</evidence>
<dbReference type="Proteomes" id="UP001163687">
    <property type="component" value="Chromosome"/>
</dbReference>
<keyword evidence="4" id="KW-0804">Transcription</keyword>
<organism evidence="6 7">
    <name type="scientific">Caldinitratiruptor microaerophilus</name>
    <dbReference type="NCBI Taxonomy" id="671077"/>
    <lineage>
        <taxon>Bacteria</taxon>
        <taxon>Bacillati</taxon>
        <taxon>Bacillota</taxon>
        <taxon>Clostridia</taxon>
        <taxon>Eubacteriales</taxon>
        <taxon>Symbiobacteriaceae</taxon>
        <taxon>Caldinitratiruptor</taxon>
    </lineage>
</organism>
<evidence type="ECO:0000313" key="6">
    <source>
        <dbReference type="EMBL" id="BDG61908.1"/>
    </source>
</evidence>
<gene>
    <name evidence="6" type="ORF">caldi_29980</name>
</gene>
<sequence length="172" mass="19063">MTPQERFDTNRPLAFWVANRYRGMIPASDQLDLENAALVGLWRACLRYDEGRGVRFSGFAVACITNEIRQHIRSTYRKVPFTVISLDEPVPDTEGLTVADMIGYEPDLGERVVYQELAQIVRDVGGCELAAMLIGGQPAAVVARKAGVSPSQISRRRSKAIRRVRQALAACV</sequence>
<dbReference type="Pfam" id="PF04542">
    <property type="entry name" value="Sigma70_r2"/>
    <property type="match status" value="1"/>
</dbReference>
<keyword evidence="3" id="KW-0238">DNA-binding</keyword>
<dbReference type="GO" id="GO:0006352">
    <property type="term" value="P:DNA-templated transcription initiation"/>
    <property type="evidence" value="ECO:0007669"/>
    <property type="project" value="InterPro"/>
</dbReference>
<dbReference type="RefSeq" id="WP_264842539.1">
    <property type="nucleotide sequence ID" value="NZ_AP025628.1"/>
</dbReference>
<dbReference type="GO" id="GO:0003677">
    <property type="term" value="F:DNA binding"/>
    <property type="evidence" value="ECO:0007669"/>
    <property type="project" value="UniProtKB-KW"/>
</dbReference>
<name>A0AA35G9W6_9FIRM</name>
<evidence type="ECO:0000256" key="4">
    <source>
        <dbReference type="ARBA" id="ARBA00023163"/>
    </source>
</evidence>
<keyword evidence="1" id="KW-0805">Transcription regulation</keyword>
<evidence type="ECO:0000256" key="1">
    <source>
        <dbReference type="ARBA" id="ARBA00023015"/>
    </source>
</evidence>
<evidence type="ECO:0000259" key="5">
    <source>
        <dbReference type="Pfam" id="PF04542"/>
    </source>
</evidence>
<dbReference type="InterPro" id="IPR007627">
    <property type="entry name" value="RNA_pol_sigma70_r2"/>
</dbReference>
<evidence type="ECO:0000256" key="3">
    <source>
        <dbReference type="ARBA" id="ARBA00023125"/>
    </source>
</evidence>
<feature type="domain" description="RNA polymerase sigma-70 region 2" evidence="5">
    <location>
        <begin position="7"/>
        <end position="76"/>
    </location>
</feature>
<accession>A0AA35G9W6</accession>
<reference evidence="6" key="1">
    <citation type="submission" date="2022-03" db="EMBL/GenBank/DDBJ databases">
        <title>Complete genome sequence of Caldinitratiruptor microaerophilus.</title>
        <authorList>
            <person name="Mukaiyama R."/>
            <person name="Nishiyama T."/>
            <person name="Ueda K."/>
        </authorList>
    </citation>
    <scope>NUCLEOTIDE SEQUENCE</scope>
    <source>
        <strain evidence="6">JCM 16183</strain>
    </source>
</reference>
<dbReference type="EMBL" id="AP025628">
    <property type="protein sequence ID" value="BDG61908.1"/>
    <property type="molecule type" value="Genomic_DNA"/>
</dbReference>
<dbReference type="Gene3D" id="1.10.1740.10">
    <property type="match status" value="1"/>
</dbReference>
<keyword evidence="2" id="KW-0731">Sigma factor</keyword>
<dbReference type="KEGG" id="cmic:caldi_29980"/>
<dbReference type="PANTHER" id="PTHR30385">
    <property type="entry name" value="SIGMA FACTOR F FLAGELLAR"/>
    <property type="match status" value="1"/>
</dbReference>
<evidence type="ECO:0000256" key="2">
    <source>
        <dbReference type="ARBA" id="ARBA00023082"/>
    </source>
</evidence>
<keyword evidence="7" id="KW-1185">Reference proteome</keyword>
<proteinExistence type="predicted"/>
<dbReference type="AlphaFoldDB" id="A0AA35G9W6"/>